<proteinExistence type="predicted"/>
<dbReference type="EMBL" id="JAPZBU010000005">
    <property type="protein sequence ID" value="KAJ5404219.1"/>
    <property type="molecule type" value="Genomic_DNA"/>
</dbReference>
<dbReference type="Proteomes" id="UP001147747">
    <property type="component" value="Unassembled WGS sequence"/>
</dbReference>
<evidence type="ECO:0000313" key="1">
    <source>
        <dbReference type="EMBL" id="KAJ5404219.1"/>
    </source>
</evidence>
<dbReference type="OrthoDB" id="10265971at2759"/>
<dbReference type="GeneID" id="81367707"/>
<comment type="caution">
    <text evidence="1">The sequence shown here is derived from an EMBL/GenBank/DDBJ whole genome shotgun (WGS) entry which is preliminary data.</text>
</comment>
<reference evidence="1" key="1">
    <citation type="submission" date="2022-12" db="EMBL/GenBank/DDBJ databases">
        <authorList>
            <person name="Petersen C."/>
        </authorList>
    </citation>
    <scope>NUCLEOTIDE SEQUENCE</scope>
    <source>
        <strain evidence="1">IBT 29677</strain>
    </source>
</reference>
<protein>
    <submittedName>
        <fullName evidence="1">Uncharacterized protein</fullName>
    </submittedName>
</protein>
<evidence type="ECO:0000313" key="2">
    <source>
        <dbReference type="Proteomes" id="UP001147747"/>
    </source>
</evidence>
<dbReference type="RefSeq" id="XP_056491461.1">
    <property type="nucleotide sequence ID" value="XM_056628727.1"/>
</dbReference>
<accession>A0A9X0BC36</accession>
<name>A0A9X0BC36_9EURO</name>
<gene>
    <name evidence="1" type="ORF">N7509_004090</name>
</gene>
<sequence length="114" mass="12916">MPPPPKSSSSEPADLLDFGTMDVKFYSRSMNRTWSPGELGHYFMTDRFNVMFRIAEDTHTDISIVANSDPLQIRLAGLTPEDVDEALEKLQGSLGFIVRLNSLFLFDWHIAHTL</sequence>
<keyword evidence="2" id="KW-1185">Reference proteome</keyword>
<dbReference type="AlphaFoldDB" id="A0A9X0BC36"/>
<organism evidence="1 2">
    <name type="scientific">Penicillium cosmopolitanum</name>
    <dbReference type="NCBI Taxonomy" id="1131564"/>
    <lineage>
        <taxon>Eukaryota</taxon>
        <taxon>Fungi</taxon>
        <taxon>Dikarya</taxon>
        <taxon>Ascomycota</taxon>
        <taxon>Pezizomycotina</taxon>
        <taxon>Eurotiomycetes</taxon>
        <taxon>Eurotiomycetidae</taxon>
        <taxon>Eurotiales</taxon>
        <taxon>Aspergillaceae</taxon>
        <taxon>Penicillium</taxon>
    </lineage>
</organism>
<reference evidence="1" key="2">
    <citation type="journal article" date="2023" name="IMA Fungus">
        <title>Comparative genomic study of the Penicillium genus elucidates a diverse pangenome and 15 lateral gene transfer events.</title>
        <authorList>
            <person name="Petersen C."/>
            <person name="Sorensen T."/>
            <person name="Nielsen M.R."/>
            <person name="Sondergaard T.E."/>
            <person name="Sorensen J.L."/>
            <person name="Fitzpatrick D.A."/>
            <person name="Frisvad J.C."/>
            <person name="Nielsen K.L."/>
        </authorList>
    </citation>
    <scope>NUCLEOTIDE SEQUENCE</scope>
    <source>
        <strain evidence="1">IBT 29677</strain>
    </source>
</reference>